<evidence type="ECO:0000313" key="5">
    <source>
        <dbReference type="EMBL" id="VTN08937.1"/>
    </source>
</evidence>
<dbReference type="EMBL" id="CABDVU010000001">
    <property type="protein sequence ID" value="VTN08937.1"/>
    <property type="molecule type" value="Genomic_DNA"/>
</dbReference>
<dbReference type="InterPro" id="IPR000524">
    <property type="entry name" value="Tscrpt_reg_HTH_GntR"/>
</dbReference>
<reference evidence="5 6" key="1">
    <citation type="submission" date="2019-04" db="EMBL/GenBank/DDBJ databases">
        <authorList>
            <consortium name="Pathogen Informatics"/>
        </authorList>
    </citation>
    <scope>NUCLEOTIDE SEQUENCE [LARGE SCALE GENOMIC DNA]</scope>
    <source>
        <strain evidence="5 6">NCTC9185</strain>
    </source>
</reference>
<gene>
    <name evidence="5" type="ORF">NCTC9185_00820</name>
</gene>
<evidence type="ECO:0000256" key="2">
    <source>
        <dbReference type="ARBA" id="ARBA00023125"/>
    </source>
</evidence>
<dbReference type="Gene3D" id="1.10.10.10">
    <property type="entry name" value="Winged helix-like DNA-binding domain superfamily/Winged helix DNA-binding domain"/>
    <property type="match status" value="1"/>
</dbReference>
<dbReference type="AlphaFoldDB" id="A0A4U9CV94"/>
<dbReference type="SUPFAM" id="SSF46785">
    <property type="entry name" value="Winged helix' DNA-binding domain"/>
    <property type="match status" value="1"/>
</dbReference>
<dbReference type="GO" id="GO:0003700">
    <property type="term" value="F:DNA-binding transcription factor activity"/>
    <property type="evidence" value="ECO:0007669"/>
    <property type="project" value="InterPro"/>
</dbReference>
<dbReference type="PROSITE" id="PS50949">
    <property type="entry name" value="HTH_GNTR"/>
    <property type="match status" value="1"/>
</dbReference>
<evidence type="ECO:0000256" key="3">
    <source>
        <dbReference type="ARBA" id="ARBA00023163"/>
    </source>
</evidence>
<name>A0A4U9CV94_RAOTE</name>
<dbReference type="InterPro" id="IPR036388">
    <property type="entry name" value="WH-like_DNA-bd_sf"/>
</dbReference>
<keyword evidence="3" id="KW-0804">Transcription</keyword>
<accession>A0A4U9CV94</accession>
<evidence type="ECO:0000313" key="6">
    <source>
        <dbReference type="Proteomes" id="UP000339249"/>
    </source>
</evidence>
<keyword evidence="2" id="KW-0238">DNA-binding</keyword>
<organism evidence="5 6">
    <name type="scientific">Raoultella terrigena</name>
    <name type="common">Klebsiella terrigena</name>
    <dbReference type="NCBI Taxonomy" id="577"/>
    <lineage>
        <taxon>Bacteria</taxon>
        <taxon>Pseudomonadati</taxon>
        <taxon>Pseudomonadota</taxon>
        <taxon>Gammaproteobacteria</taxon>
        <taxon>Enterobacterales</taxon>
        <taxon>Enterobacteriaceae</taxon>
        <taxon>Klebsiella/Raoultella group</taxon>
        <taxon>Raoultella</taxon>
    </lineage>
</organism>
<dbReference type="Proteomes" id="UP000339249">
    <property type="component" value="Unassembled WGS sequence"/>
</dbReference>
<keyword evidence="1" id="KW-0805">Transcription regulation</keyword>
<dbReference type="PANTHER" id="PTHR43537">
    <property type="entry name" value="TRANSCRIPTIONAL REGULATOR, GNTR FAMILY"/>
    <property type="match status" value="1"/>
</dbReference>
<dbReference type="SMART" id="SM00345">
    <property type="entry name" value="HTH_GNTR"/>
    <property type="match status" value="1"/>
</dbReference>
<proteinExistence type="predicted"/>
<feature type="domain" description="HTH gntR-type" evidence="4">
    <location>
        <begin position="9"/>
        <end position="76"/>
    </location>
</feature>
<dbReference type="Pfam" id="PF00392">
    <property type="entry name" value="GntR"/>
    <property type="match status" value="1"/>
</dbReference>
<evidence type="ECO:0000256" key="1">
    <source>
        <dbReference type="ARBA" id="ARBA00023015"/>
    </source>
</evidence>
<sequence length="88" mass="9651">MSEKLTPKQREVNRVVEALTQAIGQHKLRPGTRLIEAQIVEALQANRNHVQTALQRMAGQGIVIIEPNYGAMVCPANGKTGSRSLYCP</sequence>
<dbReference type="GO" id="GO:0003677">
    <property type="term" value="F:DNA binding"/>
    <property type="evidence" value="ECO:0007669"/>
    <property type="project" value="UniProtKB-KW"/>
</dbReference>
<evidence type="ECO:0000259" key="4">
    <source>
        <dbReference type="PROSITE" id="PS50949"/>
    </source>
</evidence>
<protein>
    <submittedName>
        <fullName evidence="5">Transcriptional regulators</fullName>
    </submittedName>
</protein>
<dbReference type="PANTHER" id="PTHR43537:SF53">
    <property type="entry name" value="HTH-TYPE TRANSCRIPTIONAL REPRESSOR NANR"/>
    <property type="match status" value="1"/>
</dbReference>
<dbReference type="InterPro" id="IPR036390">
    <property type="entry name" value="WH_DNA-bd_sf"/>
</dbReference>